<evidence type="ECO:0000313" key="1">
    <source>
        <dbReference type="EMBL" id="RLW10299.1"/>
    </source>
</evidence>
<reference evidence="1 2" key="1">
    <citation type="journal article" date="2018" name="Proc. R. Soc. B">
        <title>A non-coding region near Follistatin controls head colour polymorphism in the Gouldian finch.</title>
        <authorList>
            <person name="Toomey M.B."/>
            <person name="Marques C.I."/>
            <person name="Andrade P."/>
            <person name="Araujo P.M."/>
            <person name="Sabatino S."/>
            <person name="Gazda M.A."/>
            <person name="Afonso S."/>
            <person name="Lopes R.J."/>
            <person name="Corbo J.C."/>
            <person name="Carneiro M."/>
        </authorList>
    </citation>
    <scope>NUCLEOTIDE SEQUENCE [LARGE SCALE GENOMIC DNA]</scope>
    <source>
        <strain evidence="1">Red01</strain>
        <tissue evidence="1">Muscle</tissue>
    </source>
</reference>
<accession>A0A3L8SZV8</accession>
<sequence>MPGGEDMQKKGLNSLPARVNDGSPVAVTKSKIRICEEIGQICCVYVGKWIYLSDLIKVDIAYKDNRIKSKLEEGQSLPEASISPLQKPILEPPYIESHHRICTYNETSMVMVKLPSMFCSVQAVKTAEITSHYRNQWEAFSCFQMVFIHEEENKHS</sequence>
<protein>
    <submittedName>
        <fullName evidence="1">Uncharacterized protein</fullName>
    </submittedName>
</protein>
<keyword evidence="2" id="KW-1185">Reference proteome</keyword>
<dbReference type="EMBL" id="QUSF01000004">
    <property type="protein sequence ID" value="RLW10299.1"/>
    <property type="molecule type" value="Genomic_DNA"/>
</dbReference>
<name>A0A3L8SZV8_CHLGU</name>
<proteinExistence type="predicted"/>
<dbReference type="AlphaFoldDB" id="A0A3L8SZV8"/>
<gene>
    <name evidence="1" type="ORF">DV515_00001872</name>
</gene>
<comment type="caution">
    <text evidence="1">The sequence shown here is derived from an EMBL/GenBank/DDBJ whole genome shotgun (WGS) entry which is preliminary data.</text>
</comment>
<dbReference type="OrthoDB" id="10006958at2759"/>
<evidence type="ECO:0000313" key="2">
    <source>
        <dbReference type="Proteomes" id="UP000276834"/>
    </source>
</evidence>
<dbReference type="STRING" id="44316.ENSEGOP00005003718"/>
<dbReference type="Proteomes" id="UP000276834">
    <property type="component" value="Unassembled WGS sequence"/>
</dbReference>
<organism evidence="1 2">
    <name type="scientific">Chloebia gouldiae</name>
    <name type="common">Gouldian finch</name>
    <name type="synonym">Erythrura gouldiae</name>
    <dbReference type="NCBI Taxonomy" id="44316"/>
    <lineage>
        <taxon>Eukaryota</taxon>
        <taxon>Metazoa</taxon>
        <taxon>Chordata</taxon>
        <taxon>Craniata</taxon>
        <taxon>Vertebrata</taxon>
        <taxon>Euteleostomi</taxon>
        <taxon>Archelosauria</taxon>
        <taxon>Archosauria</taxon>
        <taxon>Dinosauria</taxon>
        <taxon>Saurischia</taxon>
        <taxon>Theropoda</taxon>
        <taxon>Coelurosauria</taxon>
        <taxon>Aves</taxon>
        <taxon>Neognathae</taxon>
        <taxon>Neoaves</taxon>
        <taxon>Telluraves</taxon>
        <taxon>Australaves</taxon>
        <taxon>Passeriformes</taxon>
        <taxon>Passeroidea</taxon>
        <taxon>Passeridae</taxon>
        <taxon>Chloebia</taxon>
    </lineage>
</organism>